<organism evidence="1 2">
    <name type="scientific">Ooceraea biroi</name>
    <name type="common">Clonal raider ant</name>
    <name type="synonym">Cerapachys biroi</name>
    <dbReference type="NCBI Taxonomy" id="2015173"/>
    <lineage>
        <taxon>Eukaryota</taxon>
        <taxon>Metazoa</taxon>
        <taxon>Ecdysozoa</taxon>
        <taxon>Arthropoda</taxon>
        <taxon>Hexapoda</taxon>
        <taxon>Insecta</taxon>
        <taxon>Pterygota</taxon>
        <taxon>Neoptera</taxon>
        <taxon>Endopterygota</taxon>
        <taxon>Hymenoptera</taxon>
        <taxon>Apocrita</taxon>
        <taxon>Aculeata</taxon>
        <taxon>Formicoidea</taxon>
        <taxon>Formicidae</taxon>
        <taxon>Dorylinae</taxon>
        <taxon>Ooceraea</taxon>
    </lineage>
</organism>
<sequence length="67" mass="7310">MMRHGRYTMYMIAGGGGGGVTEIGEKRISCTKIVRKETEGISDVYRAGSHDFRGCERCTSANLATHV</sequence>
<protein>
    <submittedName>
        <fullName evidence="1">Uncharacterized protein</fullName>
    </submittedName>
</protein>
<accession>A0A026WXA6</accession>
<dbReference type="EMBL" id="KK107088">
    <property type="protein sequence ID" value="EZA59779.1"/>
    <property type="molecule type" value="Genomic_DNA"/>
</dbReference>
<proteinExistence type="predicted"/>
<name>A0A026WXA6_OOCBI</name>
<evidence type="ECO:0000313" key="2">
    <source>
        <dbReference type="Proteomes" id="UP000053097"/>
    </source>
</evidence>
<dbReference type="AlphaFoldDB" id="A0A026WXA6"/>
<evidence type="ECO:0000313" key="1">
    <source>
        <dbReference type="EMBL" id="EZA59779.1"/>
    </source>
</evidence>
<dbReference type="Proteomes" id="UP000053097">
    <property type="component" value="Unassembled WGS sequence"/>
</dbReference>
<keyword evidence="2" id="KW-1185">Reference proteome</keyword>
<gene>
    <name evidence="1" type="ORF">X777_14351</name>
</gene>
<reference evidence="1 2" key="1">
    <citation type="journal article" date="2014" name="Curr. Biol.">
        <title>The genome of the clonal raider ant Cerapachys biroi.</title>
        <authorList>
            <person name="Oxley P.R."/>
            <person name="Ji L."/>
            <person name="Fetter-Pruneda I."/>
            <person name="McKenzie S.K."/>
            <person name="Li C."/>
            <person name="Hu H."/>
            <person name="Zhang G."/>
            <person name="Kronauer D.J."/>
        </authorList>
    </citation>
    <scope>NUCLEOTIDE SEQUENCE [LARGE SCALE GENOMIC DNA]</scope>
</reference>